<organism evidence="2 3">
    <name type="scientific">Coniochaeta hoffmannii</name>
    <dbReference type="NCBI Taxonomy" id="91930"/>
    <lineage>
        <taxon>Eukaryota</taxon>
        <taxon>Fungi</taxon>
        <taxon>Dikarya</taxon>
        <taxon>Ascomycota</taxon>
        <taxon>Pezizomycotina</taxon>
        <taxon>Sordariomycetes</taxon>
        <taxon>Sordariomycetidae</taxon>
        <taxon>Coniochaetales</taxon>
        <taxon>Coniochaetaceae</taxon>
        <taxon>Coniochaeta</taxon>
    </lineage>
</organism>
<dbReference type="AlphaFoldDB" id="A0AA38RMP9"/>
<gene>
    <name evidence="2" type="ORF">NKR19_g5116</name>
</gene>
<dbReference type="GO" id="GO:0031267">
    <property type="term" value="F:small GTPase binding"/>
    <property type="evidence" value="ECO:0007669"/>
    <property type="project" value="TreeGrafter"/>
</dbReference>
<dbReference type="PANTHER" id="PTHR15837:SF5">
    <property type="entry name" value="NYN DOMAIN-CONTAINING PROTEIN"/>
    <property type="match status" value="1"/>
</dbReference>
<dbReference type="EMBL" id="JANBVN010000068">
    <property type="protein sequence ID" value="KAJ9150955.1"/>
    <property type="molecule type" value="Genomic_DNA"/>
</dbReference>
<dbReference type="GO" id="GO:0006606">
    <property type="term" value="P:protein import into nucleus"/>
    <property type="evidence" value="ECO:0007669"/>
    <property type="project" value="TreeGrafter"/>
</dbReference>
<feature type="region of interest" description="Disordered" evidence="1">
    <location>
        <begin position="121"/>
        <end position="168"/>
    </location>
</feature>
<dbReference type="GO" id="GO:0005085">
    <property type="term" value="F:guanyl-nucleotide exchange factor activity"/>
    <property type="evidence" value="ECO:0007669"/>
    <property type="project" value="TreeGrafter"/>
</dbReference>
<protein>
    <recommendedName>
        <fullName evidence="4">NYN domain-containing protein</fullName>
    </recommendedName>
</protein>
<name>A0AA38RMP9_9PEZI</name>
<comment type="caution">
    <text evidence="2">The sequence shown here is derived from an EMBL/GenBank/DDBJ whole genome shotgun (WGS) entry which is preliminary data.</text>
</comment>
<sequence>MLSTSSQEVVVLRPPSPHLGNFSHLFDDFLKRASDTEPRIDVSELNPRLDAVGTVDLEATRKQLEKQYELGIDGTNETLDKIRGYTSEASSARTVLRIPQTATPRKSSPRLNKAARGLLSGSIQESKPSPLQGALGDVATPTGFKSPPDLDAADGIPHSSPETSDTVMHQQSVFDQTPWQYVSETTPLTSPDAVMFAQSMQSTPTRKGNHLGHGISLLSGSSQTVTATYDYSAVGLSGFQAVRYHASSSSVSTQSNLVYSQSVSVYGTQGVSVSGAVGSGDANAKASSANGLFRYHLSMVQPFPGAELYSVEAAKSGVDRITPHYMCTKDDKMRVLEYKLQKLIKSDRLTEAATPTATSHVHVFVDLSNITIGFYDCLKASHNIPITRRMKAPKFSFDHLALILERGRNVEKRVVAGSLDSTYARKWPTFMQEAKELDYEMCIMQRVAKAVMPASKYKRLSTLEPEWTASDANSSSEETFMGQLKQGEQGVDEVLHLKMLQSVVDDRPGTAVLATGDAAEAEFSDGFKRNVERLLNKGWNVEIIGWTKGISKAWREPEFVAQYGDRVRVIELDPFVEEIFGAWFGAPGY</sequence>
<dbReference type="InterPro" id="IPR007681">
    <property type="entry name" value="Mog1"/>
</dbReference>
<proteinExistence type="predicted"/>
<dbReference type="Proteomes" id="UP001174691">
    <property type="component" value="Unassembled WGS sequence"/>
</dbReference>
<reference evidence="2" key="1">
    <citation type="submission" date="2022-07" db="EMBL/GenBank/DDBJ databases">
        <title>Fungi with potential for degradation of polypropylene.</title>
        <authorList>
            <person name="Gostincar C."/>
        </authorList>
    </citation>
    <scope>NUCLEOTIDE SEQUENCE</scope>
    <source>
        <strain evidence="2">EXF-13287</strain>
    </source>
</reference>
<evidence type="ECO:0000313" key="2">
    <source>
        <dbReference type="EMBL" id="KAJ9150955.1"/>
    </source>
</evidence>
<accession>A0AA38RMP9</accession>
<evidence type="ECO:0000313" key="3">
    <source>
        <dbReference type="Proteomes" id="UP001174691"/>
    </source>
</evidence>
<evidence type="ECO:0008006" key="4">
    <source>
        <dbReference type="Google" id="ProtNLM"/>
    </source>
</evidence>
<evidence type="ECO:0000256" key="1">
    <source>
        <dbReference type="SAM" id="MobiDB-lite"/>
    </source>
</evidence>
<dbReference type="CDD" id="cd18724">
    <property type="entry name" value="PIN_LabA-like"/>
    <property type="match status" value="1"/>
</dbReference>
<dbReference type="GO" id="GO:0005634">
    <property type="term" value="C:nucleus"/>
    <property type="evidence" value="ECO:0007669"/>
    <property type="project" value="TreeGrafter"/>
</dbReference>
<keyword evidence="3" id="KW-1185">Reference proteome</keyword>
<dbReference type="Gene3D" id="3.40.50.1010">
    <property type="entry name" value="5'-nuclease"/>
    <property type="match status" value="1"/>
</dbReference>
<dbReference type="PANTHER" id="PTHR15837">
    <property type="entry name" value="RAN GUANINE NUCLEOTIDE RELEASE FACTOR"/>
    <property type="match status" value="1"/>
</dbReference>